<dbReference type="InterPro" id="IPR000847">
    <property type="entry name" value="LysR_HTH_N"/>
</dbReference>
<dbReference type="SUPFAM" id="SSF53850">
    <property type="entry name" value="Periplasmic binding protein-like II"/>
    <property type="match status" value="1"/>
</dbReference>
<evidence type="ECO:0000313" key="7">
    <source>
        <dbReference type="Proteomes" id="UP001060164"/>
    </source>
</evidence>
<dbReference type="Gene3D" id="3.40.190.290">
    <property type="match status" value="1"/>
</dbReference>
<reference evidence="6" key="1">
    <citation type="journal article" date="2022" name="Cell">
        <title>Design, construction, and in vivo augmentation of a complex gut microbiome.</title>
        <authorList>
            <person name="Cheng A.G."/>
            <person name="Ho P.Y."/>
            <person name="Aranda-Diaz A."/>
            <person name="Jain S."/>
            <person name="Yu F.B."/>
            <person name="Meng X."/>
            <person name="Wang M."/>
            <person name="Iakiviak M."/>
            <person name="Nagashima K."/>
            <person name="Zhao A."/>
            <person name="Murugkar P."/>
            <person name="Patil A."/>
            <person name="Atabakhsh K."/>
            <person name="Weakley A."/>
            <person name="Yan J."/>
            <person name="Brumbaugh A.R."/>
            <person name="Higginbottom S."/>
            <person name="Dimas A."/>
            <person name="Shiver A.L."/>
            <person name="Deutschbauer A."/>
            <person name="Neff N."/>
            <person name="Sonnenburg J.L."/>
            <person name="Huang K.C."/>
            <person name="Fischbach M.A."/>
        </authorList>
    </citation>
    <scope>NUCLEOTIDE SEQUENCE</scope>
    <source>
        <strain evidence="6">DSM 19829</strain>
    </source>
</reference>
<evidence type="ECO:0000256" key="1">
    <source>
        <dbReference type="ARBA" id="ARBA00009437"/>
    </source>
</evidence>
<feature type="domain" description="HTH lysR-type" evidence="5">
    <location>
        <begin position="9"/>
        <end position="66"/>
    </location>
</feature>
<dbReference type="PANTHER" id="PTHR30346:SF28">
    <property type="entry name" value="HTH-TYPE TRANSCRIPTIONAL REGULATOR CYNR"/>
    <property type="match status" value="1"/>
</dbReference>
<dbReference type="InterPro" id="IPR036388">
    <property type="entry name" value="WH-like_DNA-bd_sf"/>
</dbReference>
<proteinExistence type="inferred from homology"/>
<name>A0ABY5VLF5_9FIRM</name>
<keyword evidence="4" id="KW-0804">Transcription</keyword>
<keyword evidence="7" id="KW-1185">Reference proteome</keyword>
<evidence type="ECO:0000256" key="3">
    <source>
        <dbReference type="ARBA" id="ARBA00023125"/>
    </source>
</evidence>
<sequence length="309" mass="35238">MRHFHVLDISFYQIQIFLAVGERESITQAAQYLNITQSAVSKNIKSLEDTLGLYLFRREKQALCLTPAGRLLMDEMSTIYTMTENALEKAHVLQKGEEKPIVIGLPDSSNLERFFLNTKDYLRKHNISTSLHIECLPFHQLEKQLQNGVIDIVLTCGFDLVSFEHPELTCITLPSGPYYAYMKPENTLSERGSIPMSELQSHPFLMFSPIETPAYEQLVLSMCRSAGFQPQIAKYVTSPNSFICNFETGQEVFIADAYMRESDNTSLRRVAIRESQSCIALIRRRRNSNLTIPYIFSEIAACWEEAGPN</sequence>
<keyword evidence="2" id="KW-0805">Transcription regulation</keyword>
<protein>
    <submittedName>
        <fullName evidence="6">LysR family transcriptional regulator</fullName>
    </submittedName>
</protein>
<dbReference type="Pfam" id="PF03466">
    <property type="entry name" value="LysR_substrate"/>
    <property type="match status" value="1"/>
</dbReference>
<keyword evidence="3" id="KW-0238">DNA-binding</keyword>
<evidence type="ECO:0000256" key="4">
    <source>
        <dbReference type="ARBA" id="ARBA00023163"/>
    </source>
</evidence>
<evidence type="ECO:0000259" key="5">
    <source>
        <dbReference type="PROSITE" id="PS50931"/>
    </source>
</evidence>
<dbReference type="SUPFAM" id="SSF46785">
    <property type="entry name" value="Winged helix' DNA-binding domain"/>
    <property type="match status" value="1"/>
</dbReference>
<dbReference type="InterPro" id="IPR005119">
    <property type="entry name" value="LysR_subst-bd"/>
</dbReference>
<dbReference type="PRINTS" id="PR00039">
    <property type="entry name" value="HTHLYSR"/>
</dbReference>
<dbReference type="RefSeq" id="WP_028529877.1">
    <property type="nucleotide sequence ID" value="NZ_CABLBR010000036.1"/>
</dbReference>
<dbReference type="Gene3D" id="1.10.10.10">
    <property type="entry name" value="Winged helix-like DNA-binding domain superfamily/Winged helix DNA-binding domain"/>
    <property type="match status" value="1"/>
</dbReference>
<accession>A0ABY5VLF5</accession>
<dbReference type="PROSITE" id="PS50931">
    <property type="entry name" value="HTH_LYSR"/>
    <property type="match status" value="1"/>
</dbReference>
<dbReference type="PANTHER" id="PTHR30346">
    <property type="entry name" value="TRANSCRIPTIONAL DUAL REGULATOR HCAR-RELATED"/>
    <property type="match status" value="1"/>
</dbReference>
<dbReference type="EMBL" id="CP102290">
    <property type="protein sequence ID" value="UWP60988.1"/>
    <property type="molecule type" value="Genomic_DNA"/>
</dbReference>
<comment type="similarity">
    <text evidence="1">Belongs to the LysR transcriptional regulatory family.</text>
</comment>
<dbReference type="Pfam" id="PF00126">
    <property type="entry name" value="HTH_1"/>
    <property type="match status" value="1"/>
</dbReference>
<organism evidence="6 7">
    <name type="scientific">Ruminococcus gauvreauii</name>
    <dbReference type="NCBI Taxonomy" id="438033"/>
    <lineage>
        <taxon>Bacteria</taxon>
        <taxon>Bacillati</taxon>
        <taxon>Bacillota</taxon>
        <taxon>Clostridia</taxon>
        <taxon>Eubacteriales</taxon>
        <taxon>Oscillospiraceae</taxon>
        <taxon>Ruminococcus</taxon>
    </lineage>
</organism>
<evidence type="ECO:0000256" key="2">
    <source>
        <dbReference type="ARBA" id="ARBA00023015"/>
    </source>
</evidence>
<dbReference type="InterPro" id="IPR036390">
    <property type="entry name" value="WH_DNA-bd_sf"/>
</dbReference>
<evidence type="ECO:0000313" key="6">
    <source>
        <dbReference type="EMBL" id="UWP60988.1"/>
    </source>
</evidence>
<gene>
    <name evidence="6" type="ORF">NQ502_08160</name>
</gene>
<dbReference type="Proteomes" id="UP001060164">
    <property type="component" value="Chromosome"/>
</dbReference>